<proteinExistence type="predicted"/>
<dbReference type="InterPro" id="IPR050228">
    <property type="entry name" value="Carboxylesterase_BioH"/>
</dbReference>
<evidence type="ECO:0000313" key="2">
    <source>
        <dbReference type="EMBL" id="SBS72662.1"/>
    </source>
</evidence>
<reference evidence="2" key="1">
    <citation type="submission" date="2016-03" db="EMBL/GenBank/DDBJ databases">
        <authorList>
            <person name="Ploux O."/>
        </authorList>
    </citation>
    <scope>NUCLEOTIDE SEQUENCE</scope>
    <source>
        <strain evidence="2">UC1</strain>
    </source>
</reference>
<gene>
    <name evidence="2" type="ORF">MIPYR_30139</name>
</gene>
<dbReference type="SUPFAM" id="SSF53474">
    <property type="entry name" value="alpha/beta-Hydrolases"/>
    <property type="match status" value="1"/>
</dbReference>
<dbReference type="EMBL" id="FLQR01000007">
    <property type="protein sequence ID" value="SBS72662.1"/>
    <property type="molecule type" value="Genomic_DNA"/>
</dbReference>
<dbReference type="InterPro" id="IPR029058">
    <property type="entry name" value="AB_hydrolase_fold"/>
</dbReference>
<dbReference type="Pfam" id="PF12697">
    <property type="entry name" value="Abhydrolase_6"/>
    <property type="match status" value="1"/>
</dbReference>
<protein>
    <recommendedName>
        <fullName evidence="1">AB hydrolase-1 domain-containing protein</fullName>
    </recommendedName>
</protein>
<dbReference type="GO" id="GO:0003824">
    <property type="term" value="F:catalytic activity"/>
    <property type="evidence" value="ECO:0007669"/>
    <property type="project" value="UniProtKB-ARBA"/>
</dbReference>
<feature type="domain" description="AB hydrolase-1" evidence="1">
    <location>
        <begin position="9"/>
        <end position="260"/>
    </location>
</feature>
<name>A0A1Y5P1Y4_9MICO</name>
<dbReference type="Gene3D" id="3.40.50.1820">
    <property type="entry name" value="alpha/beta hydrolase"/>
    <property type="match status" value="1"/>
</dbReference>
<dbReference type="AlphaFoldDB" id="A0A1Y5P1Y4"/>
<accession>A0A1Y5P1Y4</accession>
<dbReference type="InterPro" id="IPR000073">
    <property type="entry name" value="AB_hydrolase_1"/>
</dbReference>
<organism evidence="2">
    <name type="scientific">uncultured Microbacterium sp</name>
    <dbReference type="NCBI Taxonomy" id="191216"/>
    <lineage>
        <taxon>Bacteria</taxon>
        <taxon>Bacillati</taxon>
        <taxon>Actinomycetota</taxon>
        <taxon>Actinomycetes</taxon>
        <taxon>Micrococcales</taxon>
        <taxon>Microbacteriaceae</taxon>
        <taxon>Microbacterium</taxon>
        <taxon>environmental samples</taxon>
    </lineage>
</organism>
<dbReference type="PANTHER" id="PTHR43194:SF2">
    <property type="entry name" value="PEROXISOMAL MEMBRANE PROTEIN LPX1"/>
    <property type="match status" value="1"/>
</dbReference>
<dbReference type="PANTHER" id="PTHR43194">
    <property type="entry name" value="HYDROLASE ALPHA/BETA FOLD FAMILY"/>
    <property type="match status" value="1"/>
</dbReference>
<dbReference type="RefSeq" id="WP_295575987.1">
    <property type="nucleotide sequence ID" value="NZ_FLQR01000007.1"/>
</dbReference>
<sequence length="274" mass="30161">MTTTEKSPIVLVHGLWMTPKSWDTWAERFRAAGHEVIVPGWPGIDDRSVADIRSNPEALKGIGIRQIVDHYDRIIRALPTKPIIMGHSFGGLFTQMLADRGLGVAYVGVTPGQPAGISTLPLATLWTGTPILSNPFGRNGAKPLSKRHFHFTFGNDLTRAESDRIWEEQAVNSYNRVFFEGVAAAFNEKGGASHVDYGRTDRAPLLIMTGEIDHVVPPAIGRAIVKKYRATGSPAVVDYKEWPGRTHRIVSQDGWEDVAEYALAWATSHARVDA</sequence>
<evidence type="ECO:0000259" key="1">
    <source>
        <dbReference type="Pfam" id="PF12697"/>
    </source>
</evidence>